<reference evidence="1 2" key="1">
    <citation type="submission" date="2015-03" db="EMBL/GenBank/DDBJ databases">
        <title>Genome sequence of Mycoplasma meleagridis strain ATCC 25294.</title>
        <authorList>
            <person name="Yacoub E."/>
            <person name="Blanchard A."/>
            <person name="Sirand-Pugnet P."/>
            <person name="Mardassi B.B.A."/>
        </authorList>
    </citation>
    <scope>NUCLEOTIDE SEQUENCE [LARGE SCALE GENOMIC DNA]</scope>
    <source>
        <strain evidence="1 2">ATCC 25294</strain>
    </source>
</reference>
<organism evidence="1 2">
    <name type="scientific">Mycoplasmopsis meleagridis ATCC 25294</name>
    <dbReference type="NCBI Taxonomy" id="1264554"/>
    <lineage>
        <taxon>Bacteria</taxon>
        <taxon>Bacillati</taxon>
        <taxon>Mycoplasmatota</taxon>
        <taxon>Mycoplasmoidales</taxon>
        <taxon>Metamycoplasmataceae</taxon>
        <taxon>Mycoplasmopsis</taxon>
    </lineage>
</organism>
<name>A0A0F5H1A5_9BACT</name>
<keyword evidence="2" id="KW-1185">Reference proteome</keyword>
<dbReference type="Proteomes" id="UP000033750">
    <property type="component" value="Unassembled WGS sequence"/>
</dbReference>
<dbReference type="STRING" id="29561.MM26B8_01490"/>
<protein>
    <submittedName>
        <fullName evidence="1">Uncharacterized protein</fullName>
    </submittedName>
</protein>
<dbReference type="AlphaFoldDB" id="A0A0F5H1A5"/>
<accession>A0A0F5H1A5</accession>
<gene>
    <name evidence="1" type="ORF">MMELEA_03850</name>
</gene>
<evidence type="ECO:0000313" key="2">
    <source>
        <dbReference type="Proteomes" id="UP000033750"/>
    </source>
</evidence>
<dbReference type="NCBIfam" id="NF045935">
    <property type="entry name" value="MSC_0621_epsi"/>
    <property type="match status" value="1"/>
</dbReference>
<evidence type="ECO:0000313" key="1">
    <source>
        <dbReference type="EMBL" id="KKB26935.1"/>
    </source>
</evidence>
<dbReference type="EMBL" id="JZXN01000014">
    <property type="protein sequence ID" value="KKB26935.1"/>
    <property type="molecule type" value="Genomic_DNA"/>
</dbReference>
<comment type="caution">
    <text evidence="1">The sequence shown here is derived from an EMBL/GenBank/DDBJ whole genome shotgun (WGS) entry which is preliminary data.</text>
</comment>
<sequence>MIKLVTLSAKNDRHTLSINNFKINLNLSDSWTKIDNFGICSYKNVLCNFEKGNKQYFLIFDSLFIQSNKNEINLFYREKVHTYVQDDKNKKGVKVLDKKYKEMNKELFKVSFNSLFNNKLVAKKEELKWEIFKLKAQVYFSLFENEEVWN</sequence>
<dbReference type="PATRIC" id="fig|1264554.4.peg.342"/>
<dbReference type="OrthoDB" id="401390at2"/>
<proteinExistence type="predicted"/>
<dbReference type="RefSeq" id="WP_046096824.1">
    <property type="nucleotide sequence ID" value="NZ_JZXN01000014.1"/>
</dbReference>